<dbReference type="AlphaFoldDB" id="A0A178HYB3"/>
<organism evidence="2 3">
    <name type="scientific">Devosia elaeis</name>
    <dbReference type="NCBI Taxonomy" id="1770058"/>
    <lineage>
        <taxon>Bacteria</taxon>
        <taxon>Pseudomonadati</taxon>
        <taxon>Pseudomonadota</taxon>
        <taxon>Alphaproteobacteria</taxon>
        <taxon>Hyphomicrobiales</taxon>
        <taxon>Devosiaceae</taxon>
        <taxon>Devosia</taxon>
    </lineage>
</organism>
<dbReference type="Proteomes" id="UP000078389">
    <property type="component" value="Unassembled WGS sequence"/>
</dbReference>
<feature type="domain" description="Putative Flp pilus-assembly TadG-like N-terminal" evidence="1">
    <location>
        <begin position="12"/>
        <end position="59"/>
    </location>
</feature>
<dbReference type="Pfam" id="PF13400">
    <property type="entry name" value="Tad"/>
    <property type="match status" value="1"/>
</dbReference>
<dbReference type="EMBL" id="LVVY01000087">
    <property type="protein sequence ID" value="OAM76998.1"/>
    <property type="molecule type" value="Genomic_DNA"/>
</dbReference>
<reference evidence="2 3" key="1">
    <citation type="submission" date="2016-03" db="EMBL/GenBank/DDBJ databases">
        <title>Genome sequencing of Devosia sp. S37.</title>
        <authorList>
            <person name="Mohd Nor M."/>
        </authorList>
    </citation>
    <scope>NUCLEOTIDE SEQUENCE [LARGE SCALE GENOMIC DNA]</scope>
    <source>
        <strain evidence="2 3">S37</strain>
    </source>
</reference>
<dbReference type="InterPro" id="IPR028087">
    <property type="entry name" value="Tad_N"/>
</dbReference>
<dbReference type="STRING" id="1770058.A3840_11335"/>
<sequence length="548" mass="55852">MIWHRFRRDERGNMALLFAFGFTLSALVSALAVDAASLYHARRHLQAGVDLAAISAASDPSRAAEIARSVLAEARLLPEAGTEGLRVTTGHYDPAIADIGQRFRPGATPLNAVEVQLERPGELHFAASFAPSLRIGARGVAAVTPQVAFSVGSRLASLNGGLVNSVLSSLLGTTISLNALDYRALADARIDAFSFLDALAQQLGVTAGSYDDLLAMRAGAGTIARALASLTNGTARTALAALGGSGQGNMVSIGKLIALGTMGRHQIGSGGAGINFSVLDLLTGAAAIADGKNMISLPLGASLPGLVKLELSLRVGEPPQGGGWAAIGPQGTVLRTAQLRLRLRVELLGGTILGSAGVKVPLWLDLAHSEAIVAAAICPTAAAPKGKASIAVRPGALRLALGEMSDASLANFGSTPALAPVRLIDVLLLLRVNAAGMIEIAQSNPILLDFSSPDIAVGVLKTARTTTIASSLFGSLFSNLHIEPQILGISLGLGSESAIVKALGALLAPLGPVLDLTVNGVLATLGLGIGEADIRVHAVRCDNPVLVG</sequence>
<evidence type="ECO:0000313" key="2">
    <source>
        <dbReference type="EMBL" id="OAM76998.1"/>
    </source>
</evidence>
<accession>A0A178HYB3</accession>
<evidence type="ECO:0000313" key="3">
    <source>
        <dbReference type="Proteomes" id="UP000078389"/>
    </source>
</evidence>
<gene>
    <name evidence="2" type="ORF">A3840_11335</name>
</gene>
<evidence type="ECO:0000259" key="1">
    <source>
        <dbReference type="Pfam" id="PF13400"/>
    </source>
</evidence>
<name>A0A178HYB3_9HYPH</name>
<dbReference type="OrthoDB" id="7630116at2"/>
<comment type="caution">
    <text evidence="2">The sequence shown here is derived from an EMBL/GenBank/DDBJ whole genome shotgun (WGS) entry which is preliminary data.</text>
</comment>
<keyword evidence="3" id="KW-1185">Reference proteome</keyword>
<protein>
    <recommendedName>
        <fullName evidence="1">Putative Flp pilus-assembly TadG-like N-terminal domain-containing protein</fullName>
    </recommendedName>
</protein>
<proteinExistence type="predicted"/>